<sequence length="113" mass="12589">MPLLPLIGLERKKIRVSDPKTLSPLQTLYGPIRSAHSCSISRAREFLCKSGRDDARVLRVALFLMAMQKKIFHCNLVAKGHMEFAMAIERGSPLRESNDQAGKILRGREGGLS</sequence>
<gene>
    <name evidence="2" type="ORF">AMTR_s00060p00089550</name>
</gene>
<dbReference type="Gramene" id="ERM95838">
    <property type="protein sequence ID" value="ERM95838"/>
    <property type="gene ID" value="AMTR_s00060p00089550"/>
</dbReference>
<protein>
    <submittedName>
        <fullName evidence="2">Uncharacterized protein</fullName>
    </submittedName>
</protein>
<keyword evidence="3" id="KW-1185">Reference proteome</keyword>
<organism evidence="2 3">
    <name type="scientific">Amborella trichopoda</name>
    <dbReference type="NCBI Taxonomy" id="13333"/>
    <lineage>
        <taxon>Eukaryota</taxon>
        <taxon>Viridiplantae</taxon>
        <taxon>Streptophyta</taxon>
        <taxon>Embryophyta</taxon>
        <taxon>Tracheophyta</taxon>
        <taxon>Spermatophyta</taxon>
        <taxon>Magnoliopsida</taxon>
        <taxon>Amborellales</taxon>
        <taxon>Amborellaceae</taxon>
        <taxon>Amborella</taxon>
    </lineage>
</organism>
<dbReference type="AlphaFoldDB" id="W1NJZ4"/>
<evidence type="ECO:0000313" key="3">
    <source>
        <dbReference type="Proteomes" id="UP000017836"/>
    </source>
</evidence>
<dbReference type="EMBL" id="KI397373">
    <property type="protein sequence ID" value="ERM95838.1"/>
    <property type="molecule type" value="Genomic_DNA"/>
</dbReference>
<proteinExistence type="predicted"/>
<dbReference type="Proteomes" id="UP000017836">
    <property type="component" value="Unassembled WGS sequence"/>
</dbReference>
<feature type="region of interest" description="Disordered" evidence="1">
    <location>
        <begin position="93"/>
        <end position="113"/>
    </location>
</feature>
<evidence type="ECO:0000313" key="2">
    <source>
        <dbReference type="EMBL" id="ERM95838.1"/>
    </source>
</evidence>
<accession>W1NJZ4</accession>
<dbReference type="HOGENOM" id="CLU_2136853_0_0_1"/>
<reference evidence="3" key="1">
    <citation type="journal article" date="2013" name="Science">
        <title>The Amborella genome and the evolution of flowering plants.</title>
        <authorList>
            <consortium name="Amborella Genome Project"/>
        </authorList>
    </citation>
    <scope>NUCLEOTIDE SEQUENCE [LARGE SCALE GENOMIC DNA]</scope>
</reference>
<evidence type="ECO:0000256" key="1">
    <source>
        <dbReference type="SAM" id="MobiDB-lite"/>
    </source>
</evidence>
<name>W1NJZ4_AMBTC</name>